<reference evidence="5 6" key="1">
    <citation type="submission" date="2016-10" db="EMBL/GenBank/DDBJ databases">
        <authorList>
            <person name="de Groot N.N."/>
        </authorList>
    </citation>
    <scope>NUCLEOTIDE SEQUENCE [LARGE SCALE GENOMIC DNA]</scope>
    <source>
        <strain evidence="5 6">DSM 23142</strain>
    </source>
</reference>
<feature type="transmembrane region" description="Helical" evidence="2">
    <location>
        <begin position="242"/>
        <end position="262"/>
    </location>
</feature>
<evidence type="ECO:0000313" key="5">
    <source>
        <dbReference type="EMBL" id="SDG42902.1"/>
    </source>
</evidence>
<dbReference type="GO" id="GO:0016747">
    <property type="term" value="F:acyltransferase activity, transferring groups other than amino-acyl groups"/>
    <property type="evidence" value="ECO:0007669"/>
    <property type="project" value="InterPro"/>
</dbReference>
<evidence type="ECO:0000313" key="6">
    <source>
        <dbReference type="Proteomes" id="UP000199009"/>
    </source>
</evidence>
<feature type="transmembrane region" description="Helical" evidence="2">
    <location>
        <begin position="84"/>
        <end position="104"/>
    </location>
</feature>
<dbReference type="GO" id="GO:0009103">
    <property type="term" value="P:lipopolysaccharide biosynthetic process"/>
    <property type="evidence" value="ECO:0007669"/>
    <property type="project" value="TreeGrafter"/>
</dbReference>
<keyword evidence="2" id="KW-1133">Transmembrane helix</keyword>
<accession>A0A1G7U5J7</accession>
<feature type="transmembrane region" description="Helical" evidence="2">
    <location>
        <begin position="323"/>
        <end position="356"/>
    </location>
</feature>
<feature type="transmembrane region" description="Helical" evidence="2">
    <location>
        <begin position="274"/>
        <end position="291"/>
    </location>
</feature>
<dbReference type="GO" id="GO:0016787">
    <property type="term" value="F:hydrolase activity"/>
    <property type="evidence" value="ECO:0007669"/>
    <property type="project" value="UniProtKB-KW"/>
</dbReference>
<evidence type="ECO:0000259" key="3">
    <source>
        <dbReference type="Pfam" id="PF01757"/>
    </source>
</evidence>
<dbReference type="GO" id="GO:0016020">
    <property type="term" value="C:membrane"/>
    <property type="evidence" value="ECO:0007669"/>
    <property type="project" value="TreeGrafter"/>
</dbReference>
<keyword evidence="5" id="KW-0808">Transferase</keyword>
<keyword evidence="2" id="KW-0812">Transmembrane</keyword>
<dbReference type="InterPro" id="IPR002656">
    <property type="entry name" value="Acyl_transf_3_dom"/>
</dbReference>
<dbReference type="RefSeq" id="WP_231917735.1">
    <property type="nucleotide sequence ID" value="NZ_LT629692.1"/>
</dbReference>
<feature type="transmembrane region" description="Helical" evidence="2">
    <location>
        <begin position="44"/>
        <end position="63"/>
    </location>
</feature>
<feature type="transmembrane region" description="Helical" evidence="2">
    <location>
        <begin position="188"/>
        <end position="207"/>
    </location>
</feature>
<keyword evidence="6" id="KW-1185">Reference proteome</keyword>
<proteinExistence type="predicted"/>
<organism evidence="5 6">
    <name type="scientific">Microbacterium pygmaeum</name>
    <dbReference type="NCBI Taxonomy" id="370764"/>
    <lineage>
        <taxon>Bacteria</taxon>
        <taxon>Bacillati</taxon>
        <taxon>Actinomycetota</taxon>
        <taxon>Actinomycetes</taxon>
        <taxon>Micrococcales</taxon>
        <taxon>Microbacteriaceae</taxon>
        <taxon>Microbacterium</taxon>
    </lineage>
</organism>
<feature type="transmembrane region" description="Helical" evidence="2">
    <location>
        <begin position="22"/>
        <end position="38"/>
    </location>
</feature>
<feature type="region of interest" description="Disordered" evidence="1">
    <location>
        <begin position="371"/>
        <end position="427"/>
    </location>
</feature>
<dbReference type="STRING" id="370764.SAMN04489810_0276"/>
<dbReference type="PANTHER" id="PTHR23028">
    <property type="entry name" value="ACETYLTRANSFERASE"/>
    <property type="match status" value="1"/>
</dbReference>
<feature type="domain" description="Acyltransferase 3" evidence="3">
    <location>
        <begin position="19"/>
        <end position="352"/>
    </location>
</feature>
<dbReference type="InterPro" id="IPR050879">
    <property type="entry name" value="Acyltransferase_3"/>
</dbReference>
<dbReference type="PANTHER" id="PTHR23028:SF53">
    <property type="entry name" value="ACYL_TRANSF_3 DOMAIN-CONTAINING PROTEIN"/>
    <property type="match status" value="1"/>
</dbReference>
<dbReference type="Pfam" id="PF19040">
    <property type="entry name" value="SGNH"/>
    <property type="match status" value="1"/>
</dbReference>
<sequence length="786" mass="82247">MSAAAPAGAGAARSVPRRDIQGLRAIAVLAVVSAHVVGWPRGGFVGVDVFFVVSGFLITDLLLRELALHGRISLRRFYARRVRRILPAALLVLVVVTMTAFAVFNRPRADQTLGDAIAAALLVSNWRFAAQGTDYFHAADAVSPLQHFWTLSVEEQFYVVWPGLIMLAVLLTAAIVRRRRRVRATVGTMALLVAGASLGWAFVQTAADPTVAYFSTATRAWELAAGALLAVASPVLVRMPAVLGSLLAWVGLAGVIGAFLVIDPDTMPFPAPWALLPVIATAMVIAGGLRIHAWRGHLFPLTNPISVFVGDVSYSLYLWHFPVIVFAAVLLPAGAVTTGVVLLVIALLSVTTYFMLEQPIHRSPWLTGTSEPATAASARPVTTQPPASRAVPPAPTLSTRPAGWTPGTRYYPGSRPPAQRPVGRAAVATAAPDAFPATRTAPAAAEPPETIPPWTAWRARFGTQIGISAAVLGVGAGAVLLVLQLTLAPFAGVGSGPDAAPDNPGTSDPVAAVQAELSSAITATSWPQLDPTLDQVLARSSSDNPARDCFVPEESPDLDRCTWGSADAPRHMYLVGDSSAMAYAPAFKAIAEGSGGAWRITTVGLYGCRFTDVLVDNSDPSVVAACPQRKRDVREMIAASPADLVVVANAYTLGHAVDGRDLSAGDLISATQAEVGSYAASAGVVYLSPPPHGADLARCYSPVTAPSACLSAVEPTWHDMQAAAAAVASATGGWVVDALPFTCVQEVCPAFAGTLPIRYDATHLTVAYAEHIAPILRADLLALGLF</sequence>
<feature type="transmembrane region" description="Helical" evidence="2">
    <location>
        <begin position="219"/>
        <end position="237"/>
    </location>
</feature>
<gene>
    <name evidence="5" type="ORF">SAMN04489810_0276</name>
</gene>
<dbReference type="InterPro" id="IPR043968">
    <property type="entry name" value="SGNH"/>
</dbReference>
<keyword evidence="5" id="KW-0012">Acyltransferase</keyword>
<feature type="domain" description="SGNH" evidence="4">
    <location>
        <begin position="549"/>
        <end position="777"/>
    </location>
</feature>
<feature type="transmembrane region" description="Helical" evidence="2">
    <location>
        <begin position="158"/>
        <end position="176"/>
    </location>
</feature>
<dbReference type="AlphaFoldDB" id="A0A1G7U5J7"/>
<protein>
    <submittedName>
        <fullName evidence="5">Peptidoglycan/LPS O-acetylase OafA/YrhL, contains acyltransferase and SGNH-hydrolase domains</fullName>
    </submittedName>
</protein>
<name>A0A1G7U5J7_9MICO</name>
<evidence type="ECO:0000256" key="1">
    <source>
        <dbReference type="SAM" id="MobiDB-lite"/>
    </source>
</evidence>
<dbReference type="Proteomes" id="UP000199009">
    <property type="component" value="Chromosome I"/>
</dbReference>
<feature type="transmembrane region" description="Helical" evidence="2">
    <location>
        <begin position="465"/>
        <end position="487"/>
    </location>
</feature>
<keyword evidence="2" id="KW-0472">Membrane</keyword>
<evidence type="ECO:0000256" key="2">
    <source>
        <dbReference type="SAM" id="Phobius"/>
    </source>
</evidence>
<evidence type="ECO:0000259" key="4">
    <source>
        <dbReference type="Pfam" id="PF19040"/>
    </source>
</evidence>
<dbReference type="Pfam" id="PF01757">
    <property type="entry name" value="Acyl_transf_3"/>
    <property type="match status" value="1"/>
</dbReference>
<dbReference type="EMBL" id="LT629692">
    <property type="protein sequence ID" value="SDG42902.1"/>
    <property type="molecule type" value="Genomic_DNA"/>
</dbReference>
<keyword evidence="5" id="KW-0378">Hydrolase</keyword>